<dbReference type="AlphaFoldDB" id="A0A6G9I8A4"/>
<reference evidence="1 2" key="1">
    <citation type="submission" date="2020-03" db="EMBL/GenBank/DDBJ databases">
        <title>Complete genome sequence of Orbus sp. IPMB12 (BCRC 80908).</title>
        <authorList>
            <person name="Lo W.-S."/>
            <person name="Chang T.-H."/>
            <person name="Kuo C.-H."/>
        </authorList>
    </citation>
    <scope>NUCLEOTIDE SEQUENCE [LARGE SCALE GENOMIC DNA]</scope>
    <source>
        <strain evidence="1 2">IPMB12</strain>
    </source>
</reference>
<evidence type="ECO:0000313" key="1">
    <source>
        <dbReference type="EMBL" id="QIQ20441.1"/>
    </source>
</evidence>
<dbReference type="InParanoid" id="A0A6G9I8A4"/>
<dbReference type="EMBL" id="CP050253">
    <property type="protein sequence ID" value="QIQ20441.1"/>
    <property type="molecule type" value="Genomic_DNA"/>
</dbReference>
<dbReference type="RefSeq" id="WP_166914196.1">
    <property type="nucleotide sequence ID" value="NZ_CP050253.1"/>
</dbReference>
<accession>A0A6G9I8A4</accession>
<sequence>MKTLTRFMLMIVILSGLFSLTYASELTPAQINFVIDNSDTHVFMPEHPVKRVIVSITQASDKSTGEERAEYNEQGLLSKYSGRFSYSPGSPEYMSIRVEVTQPELNQWRSEQKISGVPPYHRTVKIIDGKVIIEEAENGQPASFLEEKSWVKDDTGQVLTLGSGTDMADETYELSFRFNQQGQLASSSFENIVYGEYGYVSQIQNRFGYSAEHRLTSFNQSSVFYLASETPLPEETVIKYTAYDEYGNWTQKVEHTDGESMTYQRKIEYW</sequence>
<proteinExistence type="predicted"/>
<keyword evidence="2" id="KW-1185">Reference proteome</keyword>
<gene>
    <name evidence="1" type="ORF">IPMB12_01350</name>
</gene>
<organism evidence="1 2">
    <name type="scientific">Zophobihabitans entericus</name>
    <dbReference type="NCBI Taxonomy" id="1635327"/>
    <lineage>
        <taxon>Bacteria</taxon>
        <taxon>Pseudomonadati</taxon>
        <taxon>Pseudomonadota</taxon>
        <taxon>Gammaproteobacteria</taxon>
        <taxon>Orbales</taxon>
        <taxon>Orbaceae</taxon>
        <taxon>Zophobihabitans</taxon>
    </lineage>
</organism>
<protein>
    <submittedName>
        <fullName evidence="1">Uncharacterized protein</fullName>
    </submittedName>
</protein>
<dbReference type="KEGG" id="orb:IPMB12_01350"/>
<dbReference type="Proteomes" id="UP000501168">
    <property type="component" value="Chromosome"/>
</dbReference>
<evidence type="ECO:0000313" key="2">
    <source>
        <dbReference type="Proteomes" id="UP000501168"/>
    </source>
</evidence>
<name>A0A6G9I8A4_9GAMM</name>